<dbReference type="AlphaFoldDB" id="A0A5J4KQF8"/>
<sequence length="256" mass="26781">MDPLSLLLILVLGALIGLALGALGGGGSILTIPILVYILRLDTHTAVTASLVIVGMNALFGMVLHYRAGHVRIKKSLLFGAYGLVASYIGARLSSLLPGPVLLMLFGLLMLVIALMMLRPKKPIQEGRQQSWWMTLLGGLGVGFLTGFLGVGGGFLLVPALVLFLGMTMQDAVGSSLLVIAINSVAGLLGHLNSGPLPWLEIIIFAAAGLIGLLAGTSLTKKIPAQRLSQLFAAFVLVLAIVVLSINIPAVLHYFS</sequence>
<dbReference type="Pfam" id="PF01925">
    <property type="entry name" value="TauE"/>
    <property type="match status" value="1"/>
</dbReference>
<feature type="transmembrane region" description="Helical" evidence="6">
    <location>
        <begin position="139"/>
        <end position="166"/>
    </location>
</feature>
<evidence type="ECO:0000256" key="1">
    <source>
        <dbReference type="ARBA" id="ARBA00004141"/>
    </source>
</evidence>
<keyword evidence="5 6" id="KW-0472">Membrane</keyword>
<keyword evidence="3 6" id="KW-0812">Transmembrane</keyword>
<evidence type="ECO:0000256" key="3">
    <source>
        <dbReference type="ARBA" id="ARBA00022692"/>
    </source>
</evidence>
<accession>A0A5J4KQF8</accession>
<reference evidence="7 8" key="1">
    <citation type="submission" date="2019-10" db="EMBL/GenBank/DDBJ databases">
        <title>Dictyobacter vulcani sp. nov., within the class Ktedonobacteria, isolated from soil of volcanic Mt. Zao.</title>
        <authorList>
            <person name="Zheng Y."/>
            <person name="Wang C.M."/>
            <person name="Sakai Y."/>
            <person name="Abe K."/>
            <person name="Yokota A."/>
            <person name="Yabe S."/>
        </authorList>
    </citation>
    <scope>NUCLEOTIDE SEQUENCE [LARGE SCALE GENOMIC DNA]</scope>
    <source>
        <strain evidence="7 8">W12</strain>
    </source>
</reference>
<evidence type="ECO:0000256" key="2">
    <source>
        <dbReference type="ARBA" id="ARBA00009142"/>
    </source>
</evidence>
<dbReference type="PANTHER" id="PTHR43701:SF2">
    <property type="entry name" value="MEMBRANE TRANSPORTER PROTEIN YJNA-RELATED"/>
    <property type="match status" value="1"/>
</dbReference>
<dbReference type="PANTHER" id="PTHR43701">
    <property type="entry name" value="MEMBRANE TRANSPORTER PROTEIN MJ0441-RELATED"/>
    <property type="match status" value="1"/>
</dbReference>
<dbReference type="EMBL" id="BKZW01000004">
    <property type="protein sequence ID" value="GER91614.1"/>
    <property type="molecule type" value="Genomic_DNA"/>
</dbReference>
<protein>
    <recommendedName>
        <fullName evidence="6">Probable membrane transporter protein</fullName>
    </recommendedName>
</protein>
<dbReference type="InterPro" id="IPR051598">
    <property type="entry name" value="TSUP/Inactive_protease-like"/>
</dbReference>
<organism evidence="7 8">
    <name type="scientific">Dictyobacter vulcani</name>
    <dbReference type="NCBI Taxonomy" id="2607529"/>
    <lineage>
        <taxon>Bacteria</taxon>
        <taxon>Bacillati</taxon>
        <taxon>Chloroflexota</taxon>
        <taxon>Ktedonobacteria</taxon>
        <taxon>Ktedonobacterales</taxon>
        <taxon>Dictyobacteraceae</taxon>
        <taxon>Dictyobacter</taxon>
    </lineage>
</organism>
<evidence type="ECO:0000313" key="7">
    <source>
        <dbReference type="EMBL" id="GER91614.1"/>
    </source>
</evidence>
<evidence type="ECO:0000256" key="6">
    <source>
        <dbReference type="RuleBase" id="RU363041"/>
    </source>
</evidence>
<evidence type="ECO:0000256" key="4">
    <source>
        <dbReference type="ARBA" id="ARBA00022989"/>
    </source>
</evidence>
<evidence type="ECO:0000256" key="5">
    <source>
        <dbReference type="ARBA" id="ARBA00023136"/>
    </source>
</evidence>
<keyword evidence="8" id="KW-1185">Reference proteome</keyword>
<dbReference type="RefSeq" id="WP_151759237.1">
    <property type="nucleotide sequence ID" value="NZ_BKZW01000004.1"/>
</dbReference>
<dbReference type="Proteomes" id="UP000326912">
    <property type="component" value="Unassembled WGS sequence"/>
</dbReference>
<feature type="transmembrane region" description="Helical" evidence="6">
    <location>
        <begin position="172"/>
        <end position="192"/>
    </location>
</feature>
<feature type="transmembrane region" description="Helical" evidence="6">
    <location>
        <begin position="231"/>
        <end position="255"/>
    </location>
</feature>
<comment type="subcellular location">
    <subcellularLocation>
        <location evidence="6">Cell membrane</location>
        <topology evidence="6">Multi-pass membrane protein</topology>
    </subcellularLocation>
    <subcellularLocation>
        <location evidence="1">Membrane</location>
        <topology evidence="1">Multi-pass membrane protein</topology>
    </subcellularLocation>
</comment>
<evidence type="ECO:0000313" key="8">
    <source>
        <dbReference type="Proteomes" id="UP000326912"/>
    </source>
</evidence>
<feature type="transmembrane region" description="Helical" evidence="6">
    <location>
        <begin position="45"/>
        <end position="64"/>
    </location>
</feature>
<comment type="similarity">
    <text evidence="2 6">Belongs to the 4-toluene sulfonate uptake permease (TSUP) (TC 2.A.102) family.</text>
</comment>
<name>A0A5J4KQF8_9CHLR</name>
<keyword evidence="6" id="KW-1003">Cell membrane</keyword>
<keyword evidence="4 6" id="KW-1133">Transmembrane helix</keyword>
<feature type="transmembrane region" description="Helical" evidence="6">
    <location>
        <begin position="101"/>
        <end position="118"/>
    </location>
</feature>
<feature type="transmembrane region" description="Helical" evidence="6">
    <location>
        <begin position="199"/>
        <end position="219"/>
    </location>
</feature>
<dbReference type="InterPro" id="IPR002781">
    <property type="entry name" value="TM_pro_TauE-like"/>
</dbReference>
<gene>
    <name evidence="7" type="ORF">KDW_57760</name>
</gene>
<proteinExistence type="inferred from homology"/>
<comment type="caution">
    <text evidence="7">The sequence shown here is derived from an EMBL/GenBank/DDBJ whole genome shotgun (WGS) entry which is preliminary data.</text>
</comment>
<dbReference type="GO" id="GO:0005886">
    <property type="term" value="C:plasma membrane"/>
    <property type="evidence" value="ECO:0007669"/>
    <property type="project" value="UniProtKB-SubCell"/>
</dbReference>